<accession>A0AAN8HR20</accession>
<dbReference type="PRINTS" id="PR00178">
    <property type="entry name" value="FATTYACIDBP"/>
</dbReference>
<dbReference type="PANTHER" id="PTHR11955">
    <property type="entry name" value="FATTY ACID BINDING PROTEIN"/>
    <property type="match status" value="1"/>
</dbReference>
<comment type="caution">
    <text evidence="2">The sequence shown here is derived from an EMBL/GenBank/DDBJ whole genome shotgun (WGS) entry which is preliminary data.</text>
</comment>
<sequence length="134" mass="15135">MAFAGKYESENQENYEEFLEALGLLSAMTDHNVVTEVLQDGHDFTWTQSIPNWAWSNKFTIGQECELVTMKGDKFKATVLLEGGKISAQFPQYQFTAEIIEDKLVMSCITSGERAWLSKELARGCNAARLNMLQ</sequence>
<dbReference type="EMBL" id="JAURVH010001520">
    <property type="protein sequence ID" value="KAK5925191.1"/>
    <property type="molecule type" value="Genomic_DNA"/>
</dbReference>
<comment type="similarity">
    <text evidence="1">Belongs to the calycin superfamily. Fatty-acid binding protein (FABP) family.</text>
</comment>
<dbReference type="SUPFAM" id="SSF50814">
    <property type="entry name" value="Lipocalins"/>
    <property type="match status" value="1"/>
</dbReference>
<dbReference type="InterPro" id="IPR000463">
    <property type="entry name" value="Fatty_acid-bd"/>
</dbReference>
<name>A0AAN8HR20_CHAGU</name>
<keyword evidence="3" id="KW-1185">Reference proteome</keyword>
<reference evidence="2 3" key="1">
    <citation type="journal article" date="2023" name="Mol. Biol. Evol.">
        <title>Genomics of Secondarily Temperate Adaptation in the Only Non-Antarctic Icefish.</title>
        <authorList>
            <person name="Rivera-Colon A.G."/>
            <person name="Rayamajhi N."/>
            <person name="Minhas B.F."/>
            <person name="Madrigal G."/>
            <person name="Bilyk K.T."/>
            <person name="Yoon V."/>
            <person name="Hune M."/>
            <person name="Gregory S."/>
            <person name="Cheng C.H.C."/>
            <person name="Catchen J.M."/>
        </authorList>
    </citation>
    <scope>NUCLEOTIDE SEQUENCE [LARGE SCALE GENOMIC DNA]</scope>
    <source>
        <tissue evidence="2">White muscle</tissue>
    </source>
</reference>
<organism evidence="2 3">
    <name type="scientific">Champsocephalus gunnari</name>
    <name type="common">Mackerel icefish</name>
    <dbReference type="NCBI Taxonomy" id="52237"/>
    <lineage>
        <taxon>Eukaryota</taxon>
        <taxon>Metazoa</taxon>
        <taxon>Chordata</taxon>
        <taxon>Craniata</taxon>
        <taxon>Vertebrata</taxon>
        <taxon>Euteleostomi</taxon>
        <taxon>Actinopterygii</taxon>
        <taxon>Neopterygii</taxon>
        <taxon>Teleostei</taxon>
        <taxon>Neoteleostei</taxon>
        <taxon>Acanthomorphata</taxon>
        <taxon>Eupercaria</taxon>
        <taxon>Perciformes</taxon>
        <taxon>Notothenioidei</taxon>
        <taxon>Channichthyidae</taxon>
        <taxon>Champsocephalus</taxon>
    </lineage>
</organism>
<gene>
    <name evidence="2" type="ORF">CgunFtcFv8_017736</name>
</gene>
<protein>
    <recommendedName>
        <fullName evidence="4">Cytosolic fatty-acid binding proteins domain-containing protein</fullName>
    </recommendedName>
</protein>
<dbReference type="InterPro" id="IPR012674">
    <property type="entry name" value="Calycin"/>
</dbReference>
<evidence type="ECO:0000256" key="1">
    <source>
        <dbReference type="ARBA" id="ARBA00008390"/>
    </source>
</evidence>
<dbReference type="InterPro" id="IPR031259">
    <property type="entry name" value="ILBP"/>
</dbReference>
<dbReference type="Pfam" id="PF14651">
    <property type="entry name" value="Lipocalin_7"/>
    <property type="match status" value="1"/>
</dbReference>
<proteinExistence type="inferred from homology"/>
<dbReference type="AlphaFoldDB" id="A0AAN8HR20"/>
<evidence type="ECO:0000313" key="3">
    <source>
        <dbReference type="Proteomes" id="UP001331515"/>
    </source>
</evidence>
<dbReference type="Proteomes" id="UP001331515">
    <property type="component" value="Unassembled WGS sequence"/>
</dbReference>
<evidence type="ECO:0008006" key="4">
    <source>
        <dbReference type="Google" id="ProtNLM"/>
    </source>
</evidence>
<dbReference type="GO" id="GO:0008289">
    <property type="term" value="F:lipid binding"/>
    <property type="evidence" value="ECO:0007669"/>
    <property type="project" value="InterPro"/>
</dbReference>
<evidence type="ECO:0000313" key="2">
    <source>
        <dbReference type="EMBL" id="KAK5925191.1"/>
    </source>
</evidence>
<dbReference type="Gene3D" id="2.40.128.20">
    <property type="match status" value="1"/>
</dbReference>